<dbReference type="Gene3D" id="3.80.10.10">
    <property type="entry name" value="Ribonuclease Inhibitor"/>
    <property type="match status" value="1"/>
</dbReference>
<name>B4NKJ6_DROWI</name>
<feature type="compositionally biased region" description="Polar residues" evidence="1">
    <location>
        <begin position="177"/>
        <end position="199"/>
    </location>
</feature>
<gene>
    <name evidence="2" type="primary">Dwil\GK14506</name>
    <name evidence="2" type="ORF">Dwil_GK14506</name>
</gene>
<dbReference type="EMBL" id="CH964272">
    <property type="protein sequence ID" value="EDW85168.2"/>
    <property type="molecule type" value="Genomic_DNA"/>
</dbReference>
<dbReference type="Proteomes" id="UP000007798">
    <property type="component" value="Unassembled WGS sequence"/>
</dbReference>
<dbReference type="SUPFAM" id="SSF52058">
    <property type="entry name" value="L domain-like"/>
    <property type="match status" value="1"/>
</dbReference>
<dbReference type="PANTHER" id="PTHR46282">
    <property type="entry name" value="LEUCINE-RICH MELANOCYTE DIFFERENTIATION-ASSOCIATED PROTEIN"/>
    <property type="match status" value="1"/>
</dbReference>
<dbReference type="InParanoid" id="B4NKJ6"/>
<dbReference type="AlphaFoldDB" id="B4NKJ6"/>
<dbReference type="InterPro" id="IPR043313">
    <property type="entry name" value="LRMDA"/>
</dbReference>
<evidence type="ECO:0000256" key="1">
    <source>
        <dbReference type="SAM" id="MobiDB-lite"/>
    </source>
</evidence>
<accession>B4NKJ6</accession>
<dbReference type="STRING" id="7260.B4NKJ6"/>
<protein>
    <recommendedName>
        <fullName evidence="4">U2A'/phosphoprotein 32 family A C-terminal domain-containing protein</fullName>
    </recommendedName>
</protein>
<keyword evidence="3" id="KW-1185">Reference proteome</keyword>
<dbReference type="eggNOG" id="KOG2450">
    <property type="taxonomic scope" value="Eukaryota"/>
</dbReference>
<dbReference type="KEGG" id="dwi:6651561"/>
<evidence type="ECO:0000313" key="3">
    <source>
        <dbReference type="Proteomes" id="UP000007798"/>
    </source>
</evidence>
<evidence type="ECO:0000313" key="2">
    <source>
        <dbReference type="EMBL" id="EDW85168.2"/>
    </source>
</evidence>
<dbReference type="PANTHER" id="PTHR46282:SF1">
    <property type="entry name" value="LEUCINE-RICH REPEAT-CONTAINING PROTEIN 72-LIKE"/>
    <property type="match status" value="1"/>
</dbReference>
<dbReference type="InterPro" id="IPR032675">
    <property type="entry name" value="LRR_dom_sf"/>
</dbReference>
<sequence length="242" mass="26940">MISPNPYSFSGNISNSSYASDDASISILEDHGRISLAYENLNSIPRRLADKFAGQTKCLDLSHNDFRNLQFLSFFEDLHTLILDRNVNLDLNSLPYLPSLNILWINNCDISNITDWIHRIERQCPSLEQLACMGNPGIRKVFGHESGATYAARDYILQVLPNLKYLNSECVGRDIGSGSQSRNTVSSSQGQMIDSASNSEKLSTGCKSLTPTLGFRQLFRFKQHKKTLSSIGKSYGNCSSTN</sequence>
<reference evidence="2 3" key="1">
    <citation type="journal article" date="2007" name="Nature">
        <title>Evolution of genes and genomes on the Drosophila phylogeny.</title>
        <authorList>
            <consortium name="Drosophila 12 Genomes Consortium"/>
            <person name="Clark A.G."/>
            <person name="Eisen M.B."/>
            <person name="Smith D.R."/>
            <person name="Bergman C.M."/>
            <person name="Oliver B."/>
            <person name="Markow T.A."/>
            <person name="Kaufman T.C."/>
            <person name="Kellis M."/>
            <person name="Gelbart W."/>
            <person name="Iyer V.N."/>
            <person name="Pollard D.A."/>
            <person name="Sackton T.B."/>
            <person name="Larracuente A.M."/>
            <person name="Singh N.D."/>
            <person name="Abad J.P."/>
            <person name="Abt D.N."/>
            <person name="Adryan B."/>
            <person name="Aguade M."/>
            <person name="Akashi H."/>
            <person name="Anderson W.W."/>
            <person name="Aquadro C.F."/>
            <person name="Ardell D.H."/>
            <person name="Arguello R."/>
            <person name="Artieri C.G."/>
            <person name="Barbash D.A."/>
            <person name="Barker D."/>
            <person name="Barsanti P."/>
            <person name="Batterham P."/>
            <person name="Batzoglou S."/>
            <person name="Begun D."/>
            <person name="Bhutkar A."/>
            <person name="Blanco E."/>
            <person name="Bosak S.A."/>
            <person name="Bradley R.K."/>
            <person name="Brand A.D."/>
            <person name="Brent M.R."/>
            <person name="Brooks A.N."/>
            <person name="Brown R.H."/>
            <person name="Butlin R.K."/>
            <person name="Caggese C."/>
            <person name="Calvi B.R."/>
            <person name="Bernardo de Carvalho A."/>
            <person name="Caspi A."/>
            <person name="Castrezana S."/>
            <person name="Celniker S.E."/>
            <person name="Chang J.L."/>
            <person name="Chapple C."/>
            <person name="Chatterji S."/>
            <person name="Chinwalla A."/>
            <person name="Civetta A."/>
            <person name="Clifton S.W."/>
            <person name="Comeron J.M."/>
            <person name="Costello J.C."/>
            <person name="Coyne J.A."/>
            <person name="Daub J."/>
            <person name="David R.G."/>
            <person name="Delcher A.L."/>
            <person name="Delehaunty K."/>
            <person name="Do C.B."/>
            <person name="Ebling H."/>
            <person name="Edwards K."/>
            <person name="Eickbush T."/>
            <person name="Evans J.D."/>
            <person name="Filipski A."/>
            <person name="Findeiss S."/>
            <person name="Freyhult E."/>
            <person name="Fulton L."/>
            <person name="Fulton R."/>
            <person name="Garcia A.C."/>
            <person name="Gardiner A."/>
            <person name="Garfield D.A."/>
            <person name="Garvin B.E."/>
            <person name="Gibson G."/>
            <person name="Gilbert D."/>
            <person name="Gnerre S."/>
            <person name="Godfrey J."/>
            <person name="Good R."/>
            <person name="Gotea V."/>
            <person name="Gravely B."/>
            <person name="Greenberg A.J."/>
            <person name="Griffiths-Jones S."/>
            <person name="Gross S."/>
            <person name="Guigo R."/>
            <person name="Gustafson E.A."/>
            <person name="Haerty W."/>
            <person name="Hahn M.W."/>
            <person name="Halligan D.L."/>
            <person name="Halpern A.L."/>
            <person name="Halter G.M."/>
            <person name="Han M.V."/>
            <person name="Heger A."/>
            <person name="Hillier L."/>
            <person name="Hinrichs A.S."/>
            <person name="Holmes I."/>
            <person name="Hoskins R.A."/>
            <person name="Hubisz M.J."/>
            <person name="Hultmark D."/>
            <person name="Huntley M.A."/>
            <person name="Jaffe D.B."/>
            <person name="Jagadeeshan S."/>
            <person name="Jeck W.R."/>
            <person name="Johnson J."/>
            <person name="Jones C.D."/>
            <person name="Jordan W.C."/>
            <person name="Karpen G.H."/>
            <person name="Kataoka E."/>
            <person name="Keightley P.D."/>
            <person name="Kheradpour P."/>
            <person name="Kirkness E.F."/>
            <person name="Koerich L.B."/>
            <person name="Kristiansen K."/>
            <person name="Kudrna D."/>
            <person name="Kulathinal R.J."/>
            <person name="Kumar S."/>
            <person name="Kwok R."/>
            <person name="Lander E."/>
            <person name="Langley C.H."/>
            <person name="Lapoint R."/>
            <person name="Lazzaro B.P."/>
            <person name="Lee S.J."/>
            <person name="Levesque L."/>
            <person name="Li R."/>
            <person name="Lin C.F."/>
            <person name="Lin M.F."/>
            <person name="Lindblad-Toh K."/>
            <person name="Llopart A."/>
            <person name="Long M."/>
            <person name="Low L."/>
            <person name="Lozovsky E."/>
            <person name="Lu J."/>
            <person name="Luo M."/>
            <person name="Machado C.A."/>
            <person name="Makalowski W."/>
            <person name="Marzo M."/>
            <person name="Matsuda M."/>
            <person name="Matzkin L."/>
            <person name="McAllister B."/>
            <person name="McBride C.S."/>
            <person name="McKernan B."/>
            <person name="McKernan K."/>
            <person name="Mendez-Lago M."/>
            <person name="Minx P."/>
            <person name="Mollenhauer M.U."/>
            <person name="Montooth K."/>
            <person name="Mount S.M."/>
            <person name="Mu X."/>
            <person name="Myers E."/>
            <person name="Negre B."/>
            <person name="Newfeld S."/>
            <person name="Nielsen R."/>
            <person name="Noor M.A."/>
            <person name="O'Grady P."/>
            <person name="Pachter L."/>
            <person name="Papaceit M."/>
            <person name="Parisi M.J."/>
            <person name="Parisi M."/>
            <person name="Parts L."/>
            <person name="Pedersen J.S."/>
            <person name="Pesole G."/>
            <person name="Phillippy A.M."/>
            <person name="Ponting C.P."/>
            <person name="Pop M."/>
            <person name="Porcelli D."/>
            <person name="Powell J.R."/>
            <person name="Prohaska S."/>
            <person name="Pruitt K."/>
            <person name="Puig M."/>
            <person name="Quesneville H."/>
            <person name="Ram K.R."/>
            <person name="Rand D."/>
            <person name="Rasmussen M.D."/>
            <person name="Reed L.K."/>
            <person name="Reenan R."/>
            <person name="Reily A."/>
            <person name="Remington K.A."/>
            <person name="Rieger T.T."/>
            <person name="Ritchie M.G."/>
            <person name="Robin C."/>
            <person name="Rogers Y.H."/>
            <person name="Rohde C."/>
            <person name="Rozas J."/>
            <person name="Rubenfield M.J."/>
            <person name="Ruiz A."/>
            <person name="Russo S."/>
            <person name="Salzberg S.L."/>
            <person name="Sanchez-Gracia A."/>
            <person name="Saranga D.J."/>
            <person name="Sato H."/>
            <person name="Schaeffer S.W."/>
            <person name="Schatz M.C."/>
            <person name="Schlenke T."/>
            <person name="Schwartz R."/>
            <person name="Segarra C."/>
            <person name="Singh R.S."/>
            <person name="Sirot L."/>
            <person name="Sirota M."/>
            <person name="Sisneros N.B."/>
            <person name="Smith C.D."/>
            <person name="Smith T.F."/>
            <person name="Spieth J."/>
            <person name="Stage D.E."/>
            <person name="Stark A."/>
            <person name="Stephan W."/>
            <person name="Strausberg R.L."/>
            <person name="Strempel S."/>
            <person name="Sturgill D."/>
            <person name="Sutton G."/>
            <person name="Sutton G.G."/>
            <person name="Tao W."/>
            <person name="Teichmann S."/>
            <person name="Tobari Y.N."/>
            <person name="Tomimura Y."/>
            <person name="Tsolas J.M."/>
            <person name="Valente V.L."/>
            <person name="Venter E."/>
            <person name="Venter J.C."/>
            <person name="Vicario S."/>
            <person name="Vieira F.G."/>
            <person name="Vilella A.J."/>
            <person name="Villasante A."/>
            <person name="Walenz B."/>
            <person name="Wang J."/>
            <person name="Wasserman M."/>
            <person name="Watts T."/>
            <person name="Wilson D."/>
            <person name="Wilson R.K."/>
            <person name="Wing R.A."/>
            <person name="Wolfner M.F."/>
            <person name="Wong A."/>
            <person name="Wong G.K."/>
            <person name="Wu C.I."/>
            <person name="Wu G."/>
            <person name="Yamamoto D."/>
            <person name="Yang H.P."/>
            <person name="Yang S.P."/>
            <person name="Yorke J.A."/>
            <person name="Yoshida K."/>
            <person name="Zdobnov E."/>
            <person name="Zhang P."/>
            <person name="Zhang Y."/>
            <person name="Zimin A.V."/>
            <person name="Baldwin J."/>
            <person name="Abdouelleil A."/>
            <person name="Abdulkadir J."/>
            <person name="Abebe A."/>
            <person name="Abera B."/>
            <person name="Abreu J."/>
            <person name="Acer S.C."/>
            <person name="Aftuck L."/>
            <person name="Alexander A."/>
            <person name="An P."/>
            <person name="Anderson E."/>
            <person name="Anderson S."/>
            <person name="Arachi H."/>
            <person name="Azer M."/>
            <person name="Bachantsang P."/>
            <person name="Barry A."/>
            <person name="Bayul T."/>
            <person name="Berlin A."/>
            <person name="Bessette D."/>
            <person name="Bloom T."/>
            <person name="Blye J."/>
            <person name="Boguslavskiy L."/>
            <person name="Bonnet C."/>
            <person name="Boukhgalter B."/>
            <person name="Bourzgui I."/>
            <person name="Brown A."/>
            <person name="Cahill P."/>
            <person name="Channer S."/>
            <person name="Cheshatsang Y."/>
            <person name="Chuda L."/>
            <person name="Citroen M."/>
            <person name="Collymore A."/>
            <person name="Cooke P."/>
            <person name="Costello M."/>
            <person name="D'Aco K."/>
            <person name="Daza R."/>
            <person name="De Haan G."/>
            <person name="DeGray S."/>
            <person name="DeMaso C."/>
            <person name="Dhargay N."/>
            <person name="Dooley K."/>
            <person name="Dooley E."/>
            <person name="Doricent M."/>
            <person name="Dorje P."/>
            <person name="Dorjee K."/>
            <person name="Dupes A."/>
            <person name="Elong R."/>
            <person name="Falk J."/>
            <person name="Farina A."/>
            <person name="Faro S."/>
            <person name="Ferguson D."/>
            <person name="Fisher S."/>
            <person name="Foley C.D."/>
            <person name="Franke A."/>
            <person name="Friedrich D."/>
            <person name="Gadbois L."/>
            <person name="Gearin G."/>
            <person name="Gearin C.R."/>
            <person name="Giannoukos G."/>
            <person name="Goode T."/>
            <person name="Graham J."/>
            <person name="Grandbois E."/>
            <person name="Grewal S."/>
            <person name="Gyaltsen K."/>
            <person name="Hafez N."/>
            <person name="Hagos B."/>
            <person name="Hall J."/>
            <person name="Henson C."/>
            <person name="Hollinger A."/>
            <person name="Honan T."/>
            <person name="Huard M.D."/>
            <person name="Hughes L."/>
            <person name="Hurhula B."/>
            <person name="Husby M.E."/>
            <person name="Kamat A."/>
            <person name="Kanga B."/>
            <person name="Kashin S."/>
            <person name="Khazanovich D."/>
            <person name="Kisner P."/>
            <person name="Lance K."/>
            <person name="Lara M."/>
            <person name="Lee W."/>
            <person name="Lennon N."/>
            <person name="Letendre F."/>
            <person name="LeVine R."/>
            <person name="Lipovsky A."/>
            <person name="Liu X."/>
            <person name="Liu J."/>
            <person name="Liu S."/>
            <person name="Lokyitsang T."/>
            <person name="Lokyitsang Y."/>
            <person name="Lubonja R."/>
            <person name="Lui A."/>
            <person name="MacDonald P."/>
            <person name="Magnisalis V."/>
            <person name="Maru K."/>
            <person name="Matthews C."/>
            <person name="McCusker W."/>
            <person name="McDonough S."/>
            <person name="Mehta T."/>
            <person name="Meldrim J."/>
            <person name="Meneus L."/>
            <person name="Mihai O."/>
            <person name="Mihalev A."/>
            <person name="Mihova T."/>
            <person name="Mittelman R."/>
            <person name="Mlenga V."/>
            <person name="Montmayeur A."/>
            <person name="Mulrain L."/>
            <person name="Navidi A."/>
            <person name="Naylor J."/>
            <person name="Negash T."/>
            <person name="Nguyen T."/>
            <person name="Nguyen N."/>
            <person name="Nicol R."/>
            <person name="Norbu C."/>
            <person name="Norbu N."/>
            <person name="Novod N."/>
            <person name="O'Neill B."/>
            <person name="Osman S."/>
            <person name="Markiewicz E."/>
            <person name="Oyono O.L."/>
            <person name="Patti C."/>
            <person name="Phunkhang P."/>
            <person name="Pierre F."/>
            <person name="Priest M."/>
            <person name="Raghuraman S."/>
            <person name="Rege F."/>
            <person name="Reyes R."/>
            <person name="Rise C."/>
            <person name="Rogov P."/>
            <person name="Ross K."/>
            <person name="Ryan E."/>
            <person name="Settipalli S."/>
            <person name="Shea T."/>
            <person name="Sherpa N."/>
            <person name="Shi L."/>
            <person name="Shih D."/>
            <person name="Sparrow T."/>
            <person name="Spaulding J."/>
            <person name="Stalker J."/>
            <person name="Stange-Thomann N."/>
            <person name="Stavropoulos S."/>
            <person name="Stone C."/>
            <person name="Strader C."/>
            <person name="Tesfaye S."/>
            <person name="Thomson T."/>
            <person name="Thoulutsang Y."/>
            <person name="Thoulutsang D."/>
            <person name="Topham K."/>
            <person name="Topping I."/>
            <person name="Tsamla T."/>
            <person name="Vassiliev H."/>
            <person name="Vo A."/>
            <person name="Wangchuk T."/>
            <person name="Wangdi T."/>
            <person name="Weiand M."/>
            <person name="Wilkinson J."/>
            <person name="Wilson A."/>
            <person name="Yadav S."/>
            <person name="Young G."/>
            <person name="Yu Q."/>
            <person name="Zembek L."/>
            <person name="Zhong D."/>
            <person name="Zimmer A."/>
            <person name="Zwirko Z."/>
            <person name="Jaffe D.B."/>
            <person name="Alvarez P."/>
            <person name="Brockman W."/>
            <person name="Butler J."/>
            <person name="Chin C."/>
            <person name="Gnerre S."/>
            <person name="Grabherr M."/>
            <person name="Kleber M."/>
            <person name="Mauceli E."/>
            <person name="MacCallum I."/>
        </authorList>
    </citation>
    <scope>NUCLEOTIDE SEQUENCE [LARGE SCALE GENOMIC DNA]</scope>
    <source>
        <strain evidence="3">Tucson 14030-0811.24</strain>
    </source>
</reference>
<dbReference type="OrthoDB" id="10251250at2759"/>
<feature type="region of interest" description="Disordered" evidence="1">
    <location>
        <begin position="176"/>
        <end position="199"/>
    </location>
</feature>
<proteinExistence type="predicted"/>
<organism evidence="2 3">
    <name type="scientific">Drosophila willistoni</name>
    <name type="common">Fruit fly</name>
    <dbReference type="NCBI Taxonomy" id="7260"/>
    <lineage>
        <taxon>Eukaryota</taxon>
        <taxon>Metazoa</taxon>
        <taxon>Ecdysozoa</taxon>
        <taxon>Arthropoda</taxon>
        <taxon>Hexapoda</taxon>
        <taxon>Insecta</taxon>
        <taxon>Pterygota</taxon>
        <taxon>Neoptera</taxon>
        <taxon>Endopterygota</taxon>
        <taxon>Diptera</taxon>
        <taxon>Brachycera</taxon>
        <taxon>Muscomorpha</taxon>
        <taxon>Ephydroidea</taxon>
        <taxon>Drosophilidae</taxon>
        <taxon>Drosophila</taxon>
        <taxon>Sophophora</taxon>
    </lineage>
</organism>
<evidence type="ECO:0008006" key="4">
    <source>
        <dbReference type="Google" id="ProtNLM"/>
    </source>
</evidence>
<dbReference type="HOGENOM" id="CLU_085845_0_0_1"/>
<dbReference type="SMR" id="B4NKJ6"/>